<dbReference type="PANTHER" id="PTHR33059:SF4">
    <property type="entry name" value="FCS-LIKE ZINC FINGER 5"/>
    <property type="match status" value="1"/>
</dbReference>
<dbReference type="GO" id="GO:0008270">
    <property type="term" value="F:zinc ion binding"/>
    <property type="evidence" value="ECO:0007669"/>
    <property type="project" value="UniProtKB-KW"/>
</dbReference>
<evidence type="ECO:0000256" key="5">
    <source>
        <dbReference type="ARBA" id="ARBA00022771"/>
    </source>
</evidence>
<comment type="caution">
    <text evidence="8">The sequence shown here is derived from an EMBL/GenBank/DDBJ whole genome shotgun (WGS) entry which is preliminary data.</text>
</comment>
<keyword evidence="5" id="KW-0862">Zinc</keyword>
<dbReference type="EMBL" id="JBANAX010000687">
    <property type="protein sequence ID" value="KAL1197621.1"/>
    <property type="molecule type" value="Genomic_DNA"/>
</dbReference>
<feature type="domain" description="FLZ-type" evidence="7">
    <location>
        <begin position="41"/>
        <end position="85"/>
    </location>
</feature>
<dbReference type="Pfam" id="PF04570">
    <property type="entry name" value="zf-FLZ"/>
    <property type="match status" value="1"/>
</dbReference>
<evidence type="ECO:0000256" key="6">
    <source>
        <dbReference type="PROSITE-ProRule" id="PRU01131"/>
    </source>
</evidence>
<sequence>MTDLRVSGKRLRVPSFKEKHPENLESPAAAVTENDMVHLKNFLELCGFCKSNLSHDEDIYMYGYFGAFCSQKCRGKQMVCDIFKESLQNKAKAKKGRTSKESKDEILGDREMITASSSVFYI</sequence>
<evidence type="ECO:0000256" key="3">
    <source>
        <dbReference type="ARBA" id="ARBA00022490"/>
    </source>
</evidence>
<dbReference type="GO" id="GO:0005737">
    <property type="term" value="C:cytoplasm"/>
    <property type="evidence" value="ECO:0007669"/>
    <property type="project" value="UniProtKB-SubCell"/>
</dbReference>
<dbReference type="AlphaFoldDB" id="A0ABD0ZSM9"/>
<comment type="subcellular location">
    <subcellularLocation>
        <location evidence="1">Cytoplasm</location>
    </subcellularLocation>
</comment>
<dbReference type="PANTHER" id="PTHR33059">
    <property type="entry name" value="FCS-LIKE ZINC FINGER 5"/>
    <property type="match status" value="1"/>
</dbReference>
<protein>
    <submittedName>
        <fullName evidence="8">FCS-Like Zinc finger 16</fullName>
    </submittedName>
</protein>
<evidence type="ECO:0000256" key="1">
    <source>
        <dbReference type="ARBA" id="ARBA00004496"/>
    </source>
</evidence>
<organism evidence="8 9">
    <name type="scientific">Cardamine amara subsp. amara</name>
    <dbReference type="NCBI Taxonomy" id="228776"/>
    <lineage>
        <taxon>Eukaryota</taxon>
        <taxon>Viridiplantae</taxon>
        <taxon>Streptophyta</taxon>
        <taxon>Embryophyta</taxon>
        <taxon>Tracheophyta</taxon>
        <taxon>Spermatophyta</taxon>
        <taxon>Magnoliopsida</taxon>
        <taxon>eudicotyledons</taxon>
        <taxon>Gunneridae</taxon>
        <taxon>Pentapetalae</taxon>
        <taxon>rosids</taxon>
        <taxon>malvids</taxon>
        <taxon>Brassicales</taxon>
        <taxon>Brassicaceae</taxon>
        <taxon>Cardamineae</taxon>
        <taxon>Cardamine</taxon>
    </lineage>
</organism>
<evidence type="ECO:0000313" key="8">
    <source>
        <dbReference type="EMBL" id="KAL1197621.1"/>
    </source>
</evidence>
<keyword evidence="4" id="KW-0479">Metal-binding</keyword>
<accession>A0ABD0ZSM9</accession>
<dbReference type="PROSITE" id="PS51795">
    <property type="entry name" value="ZF_FLZ"/>
    <property type="match status" value="1"/>
</dbReference>
<keyword evidence="9" id="KW-1185">Reference proteome</keyword>
<evidence type="ECO:0000259" key="7">
    <source>
        <dbReference type="PROSITE" id="PS51795"/>
    </source>
</evidence>
<name>A0ABD0ZSM9_CARAN</name>
<evidence type="ECO:0000256" key="2">
    <source>
        <dbReference type="ARBA" id="ARBA00009374"/>
    </source>
</evidence>
<gene>
    <name evidence="8" type="ORF">V5N11_007174</name>
</gene>
<dbReference type="InterPro" id="IPR007650">
    <property type="entry name" value="Zf-FLZ_dom"/>
</dbReference>
<keyword evidence="3" id="KW-0963">Cytoplasm</keyword>
<evidence type="ECO:0000256" key="4">
    <source>
        <dbReference type="ARBA" id="ARBA00022723"/>
    </source>
</evidence>
<evidence type="ECO:0000313" key="9">
    <source>
        <dbReference type="Proteomes" id="UP001558713"/>
    </source>
</evidence>
<dbReference type="Proteomes" id="UP001558713">
    <property type="component" value="Unassembled WGS sequence"/>
</dbReference>
<keyword evidence="5" id="KW-0863">Zinc-finger</keyword>
<reference evidence="8 9" key="1">
    <citation type="submission" date="2024-04" db="EMBL/GenBank/DDBJ databases">
        <title>Genome assembly C_amara_ONT_v2.</title>
        <authorList>
            <person name="Yant L."/>
            <person name="Moore C."/>
            <person name="Slenker M."/>
        </authorList>
    </citation>
    <scope>NUCLEOTIDE SEQUENCE [LARGE SCALE GENOMIC DNA]</scope>
    <source>
        <tissue evidence="8">Leaf</tissue>
    </source>
</reference>
<comment type="similarity">
    <text evidence="2">Belongs to the FLZ family.</text>
</comment>
<feature type="zinc finger region" description="FLZ-type" evidence="6">
    <location>
        <begin position="41"/>
        <end position="85"/>
    </location>
</feature>
<proteinExistence type="inferred from homology"/>